<dbReference type="Pfam" id="PF13899">
    <property type="entry name" value="Thioredoxin_7"/>
    <property type="match status" value="1"/>
</dbReference>
<dbReference type="EMBL" id="MARB01000017">
    <property type="protein sequence ID" value="ODJ86773.1"/>
    <property type="molecule type" value="Genomic_DNA"/>
</dbReference>
<dbReference type="PROSITE" id="PS51352">
    <property type="entry name" value="THIOREDOXIN_2"/>
    <property type="match status" value="1"/>
</dbReference>
<dbReference type="AlphaFoldDB" id="A0A7Z1AEU6"/>
<keyword evidence="1" id="KW-0732">Signal</keyword>
<evidence type="ECO:0000256" key="1">
    <source>
        <dbReference type="SAM" id="SignalP"/>
    </source>
</evidence>
<evidence type="ECO:0000313" key="4">
    <source>
        <dbReference type="Proteomes" id="UP000094769"/>
    </source>
</evidence>
<comment type="caution">
    <text evidence="3">The sequence shown here is derived from an EMBL/GenBank/DDBJ whole genome shotgun (WGS) entry which is preliminary data.</text>
</comment>
<evidence type="ECO:0000259" key="2">
    <source>
        <dbReference type="PROSITE" id="PS51352"/>
    </source>
</evidence>
<protein>
    <recommendedName>
        <fullName evidence="2">Thioredoxin domain-containing protein</fullName>
    </recommendedName>
</protein>
<dbReference type="InterPro" id="IPR036249">
    <property type="entry name" value="Thioredoxin-like_sf"/>
</dbReference>
<name>A0A7Z1AEU6_9GAMM</name>
<feature type="chain" id="PRO_5030649376" description="Thioredoxin domain-containing protein" evidence="1">
    <location>
        <begin position="40"/>
        <end position="173"/>
    </location>
</feature>
<evidence type="ECO:0000313" key="3">
    <source>
        <dbReference type="EMBL" id="ODJ86773.1"/>
    </source>
</evidence>
<proteinExistence type="predicted"/>
<accession>A0A7Z1AEU6</accession>
<keyword evidence="4" id="KW-1185">Reference proteome</keyword>
<feature type="domain" description="Thioredoxin" evidence="2">
    <location>
        <begin position="27"/>
        <end position="169"/>
    </location>
</feature>
<feature type="signal peptide" evidence="1">
    <location>
        <begin position="1"/>
        <end position="39"/>
    </location>
</feature>
<dbReference type="OrthoDB" id="7066560at2"/>
<organism evidence="3 4">
    <name type="scientific">Candidatus Thiodiazotropha endolucinida</name>
    <dbReference type="NCBI Taxonomy" id="1655433"/>
    <lineage>
        <taxon>Bacteria</taxon>
        <taxon>Pseudomonadati</taxon>
        <taxon>Pseudomonadota</taxon>
        <taxon>Gammaproteobacteria</taxon>
        <taxon>Chromatiales</taxon>
        <taxon>Sedimenticolaceae</taxon>
        <taxon>Candidatus Thiodiazotropha</taxon>
    </lineage>
</organism>
<dbReference type="SUPFAM" id="SSF52833">
    <property type="entry name" value="Thioredoxin-like"/>
    <property type="match status" value="1"/>
</dbReference>
<dbReference type="Proteomes" id="UP000094769">
    <property type="component" value="Unassembled WGS sequence"/>
</dbReference>
<sequence>MNTTCLQYLASWHQPLARAIRPVFLSVAAVLLLPPICSADAPDGYPFQPFDQAMAQAKSDAKPLFVYFGRYGCGYCEKTNKEAFIDPTVKARYIANYALAYVDAESGRRLRLHSGERITERELGTRYNALVTPVFSFLTPDGKPIYRMIGVQRIEDLIEADRRIQAALAKEAQ</sequence>
<gene>
    <name evidence="3" type="ORF">CODIS_29160</name>
</gene>
<reference evidence="3 4" key="1">
    <citation type="submission" date="2016-06" db="EMBL/GenBank/DDBJ databases">
        <title>Genome sequence of endosymbiont of Candidatus Endolucinida thiodiazotropha.</title>
        <authorList>
            <person name="Poehlein A."/>
            <person name="Koenig S."/>
            <person name="Heiden S.E."/>
            <person name="Thuermer A."/>
            <person name="Voget S."/>
            <person name="Daniel R."/>
            <person name="Markert S."/>
            <person name="Gros O."/>
            <person name="Schweder T."/>
        </authorList>
    </citation>
    <scope>NUCLEOTIDE SEQUENCE [LARGE SCALE GENOMIC DNA]</scope>
    <source>
        <strain evidence="3 4">COS</strain>
    </source>
</reference>
<dbReference type="Gene3D" id="3.40.30.10">
    <property type="entry name" value="Glutaredoxin"/>
    <property type="match status" value="1"/>
</dbReference>
<dbReference type="InterPro" id="IPR013766">
    <property type="entry name" value="Thioredoxin_domain"/>
</dbReference>